<protein>
    <submittedName>
        <fullName evidence="1">Uncharacterized protein</fullName>
    </submittedName>
</protein>
<organism evidence="1 2">
    <name type="scientific">Fasciolopsis buskii</name>
    <dbReference type="NCBI Taxonomy" id="27845"/>
    <lineage>
        <taxon>Eukaryota</taxon>
        <taxon>Metazoa</taxon>
        <taxon>Spiralia</taxon>
        <taxon>Lophotrochozoa</taxon>
        <taxon>Platyhelminthes</taxon>
        <taxon>Trematoda</taxon>
        <taxon>Digenea</taxon>
        <taxon>Plagiorchiida</taxon>
        <taxon>Echinostomata</taxon>
        <taxon>Echinostomatoidea</taxon>
        <taxon>Fasciolidae</taxon>
        <taxon>Fasciolopsis</taxon>
    </lineage>
</organism>
<comment type="caution">
    <text evidence="1">The sequence shown here is derived from an EMBL/GenBank/DDBJ whole genome shotgun (WGS) entry which is preliminary data.</text>
</comment>
<sequence length="97" mass="11149">MRCFCSSPIPDCPPGRQIECDKGVSHCILSLRYDNGTNRFVESLLECWRWADVCFLPQDAQHNREFVTSLNSHEEIFRAVVVWGTCVTIALHCEWSS</sequence>
<name>A0A8E0S4E4_9TREM</name>
<dbReference type="OrthoDB" id="10536838at2759"/>
<accession>A0A8E0S4E4</accession>
<dbReference type="EMBL" id="LUCM01002880">
    <property type="protein sequence ID" value="KAA0196680.1"/>
    <property type="molecule type" value="Genomic_DNA"/>
</dbReference>
<dbReference type="Proteomes" id="UP000728185">
    <property type="component" value="Unassembled WGS sequence"/>
</dbReference>
<evidence type="ECO:0000313" key="1">
    <source>
        <dbReference type="EMBL" id="KAA0196680.1"/>
    </source>
</evidence>
<dbReference type="AlphaFoldDB" id="A0A8E0S4E4"/>
<reference evidence="1" key="1">
    <citation type="submission" date="2019-05" db="EMBL/GenBank/DDBJ databases">
        <title>Annotation for the trematode Fasciolopsis buski.</title>
        <authorList>
            <person name="Choi Y.-J."/>
        </authorList>
    </citation>
    <scope>NUCLEOTIDE SEQUENCE</scope>
    <source>
        <strain evidence="1">HT</strain>
        <tissue evidence="1">Whole worm</tissue>
    </source>
</reference>
<proteinExistence type="predicted"/>
<gene>
    <name evidence="1" type="ORF">FBUS_03478</name>
</gene>
<keyword evidence="2" id="KW-1185">Reference proteome</keyword>
<evidence type="ECO:0000313" key="2">
    <source>
        <dbReference type="Proteomes" id="UP000728185"/>
    </source>
</evidence>